<feature type="transmembrane region" description="Helical" evidence="1">
    <location>
        <begin position="66"/>
        <end position="85"/>
    </location>
</feature>
<keyword evidence="1" id="KW-1133">Transmembrane helix</keyword>
<keyword evidence="3" id="KW-1185">Reference proteome</keyword>
<sequence length="86" mass="9565">MDSITRGMYITWIVFIVLAFSSLMINFNSDGETSLIVPLIVFIGLAILGLIEGIMKINQNKKRYGAIEIMLAILLFIVIMIAIITS</sequence>
<evidence type="ECO:0000313" key="3">
    <source>
        <dbReference type="Proteomes" id="UP000040453"/>
    </source>
</evidence>
<dbReference type="Proteomes" id="UP000040453">
    <property type="component" value="Unassembled WGS sequence"/>
</dbReference>
<accession>A0A0A1ML90</accession>
<organism evidence="2 3">
    <name type="scientific">Oceanobacillus oncorhynchi</name>
    <dbReference type="NCBI Taxonomy" id="545501"/>
    <lineage>
        <taxon>Bacteria</taxon>
        <taxon>Bacillati</taxon>
        <taxon>Bacillota</taxon>
        <taxon>Bacilli</taxon>
        <taxon>Bacillales</taxon>
        <taxon>Bacillaceae</taxon>
        <taxon>Oceanobacillus</taxon>
    </lineage>
</organism>
<protein>
    <submittedName>
        <fullName evidence="2">Uncharacterized protein</fullName>
    </submittedName>
</protein>
<dbReference type="AlphaFoldDB" id="A0A0A1ML90"/>
<dbReference type="EMBL" id="CDGG01000001">
    <property type="protein sequence ID" value="CEI80619.1"/>
    <property type="molecule type" value="Genomic_DNA"/>
</dbReference>
<evidence type="ECO:0000313" key="2">
    <source>
        <dbReference type="EMBL" id="CEI80619.1"/>
    </source>
</evidence>
<keyword evidence="1" id="KW-0812">Transmembrane</keyword>
<keyword evidence="1" id="KW-0472">Membrane</keyword>
<dbReference type="RefSeq" id="WP_042529212.1">
    <property type="nucleotide sequence ID" value="NZ_CAXOIH010000008.1"/>
</dbReference>
<feature type="transmembrane region" description="Helical" evidence="1">
    <location>
        <begin position="33"/>
        <end position="54"/>
    </location>
</feature>
<reference evidence="2 3" key="1">
    <citation type="submission" date="2014-11" db="EMBL/GenBank/DDBJ databases">
        <authorList>
            <person name="Urmite Genomes Urmite Genomes"/>
        </authorList>
    </citation>
    <scope>NUCLEOTIDE SEQUENCE [LARGE SCALE GENOMIC DNA]</scope>
    <source>
        <strain evidence="2 3">Oc5</strain>
    </source>
</reference>
<proteinExistence type="predicted"/>
<feature type="transmembrane region" description="Helical" evidence="1">
    <location>
        <begin position="7"/>
        <end position="27"/>
    </location>
</feature>
<gene>
    <name evidence="2" type="ORF">BN997_00426</name>
</gene>
<name>A0A0A1ML90_9BACI</name>
<evidence type="ECO:0000256" key="1">
    <source>
        <dbReference type="SAM" id="Phobius"/>
    </source>
</evidence>